<dbReference type="Proteomes" id="UP000245119">
    <property type="component" value="Linkage Group LG4"/>
</dbReference>
<feature type="domain" description="Mff-like" evidence="10">
    <location>
        <begin position="1"/>
        <end position="116"/>
    </location>
</feature>
<accession>A0A2T7PGA8</accession>
<gene>
    <name evidence="11" type="ORF">C0Q70_07891</name>
</gene>
<keyword evidence="12" id="KW-1185">Reference proteome</keyword>
<dbReference type="GO" id="GO:0090314">
    <property type="term" value="P:positive regulation of protein targeting to membrane"/>
    <property type="evidence" value="ECO:0007669"/>
    <property type="project" value="UniProtKB-UniRule"/>
</dbReference>
<keyword evidence="5" id="KW-0175">Coiled coil</keyword>
<comment type="subcellular location">
    <subcellularLocation>
        <location evidence="9">Mitochondrion outer membrane</location>
        <topology evidence="9">Single-pass type IV membrane protein</topology>
    </subcellularLocation>
    <subcellularLocation>
        <location evidence="9">Peroxisome</location>
    </subcellularLocation>
</comment>
<dbReference type="Pfam" id="PF05644">
    <property type="entry name" value="Miff"/>
    <property type="match status" value="2"/>
</dbReference>
<dbReference type="EMBL" id="PZQS01000004">
    <property type="protein sequence ID" value="PVD32453.1"/>
    <property type="molecule type" value="Genomic_DNA"/>
</dbReference>
<dbReference type="GO" id="GO:0000266">
    <property type="term" value="P:mitochondrial fission"/>
    <property type="evidence" value="ECO:0007669"/>
    <property type="project" value="UniProtKB-UniRule"/>
</dbReference>
<keyword evidence="2" id="KW-0812">Transmembrane</keyword>
<dbReference type="STRING" id="400727.A0A2T7PGA8"/>
<dbReference type="GO" id="GO:0005777">
    <property type="term" value="C:peroxisome"/>
    <property type="evidence" value="ECO:0007669"/>
    <property type="project" value="UniProtKB-SubCell"/>
</dbReference>
<dbReference type="PANTHER" id="PTHR16501:SF6">
    <property type="entry name" value="TRANSPORT AND GOLGI ORGANIZATION PROTEIN 11"/>
    <property type="match status" value="1"/>
</dbReference>
<evidence type="ECO:0000256" key="1">
    <source>
        <dbReference type="ARBA" id="ARBA00009806"/>
    </source>
</evidence>
<sequence>MQVPDRISVGDGMAVRVNNGYYDPLLREKQLTQMTVPERIIVAGDNQHIGLREGLRKLPIDGDIPSYHSNIVELATPPHVLTLEQSFPVVDEADEKTEHPSVVSFDSSKHIGASMSYIPGKSPHDSVLYNEEDEGTSLKTQIGKLTRRIAVIEEDNQRRAQRELILYPAIMSIFCGKYYRGFFEMDKSHQFD</sequence>
<dbReference type="GO" id="GO:0090141">
    <property type="term" value="P:positive regulation of mitochondrial fission"/>
    <property type="evidence" value="ECO:0007669"/>
    <property type="project" value="UniProtKB-UniRule"/>
</dbReference>
<evidence type="ECO:0000259" key="10">
    <source>
        <dbReference type="Pfam" id="PF05644"/>
    </source>
</evidence>
<comment type="function">
    <text evidence="9">Plays a role in mitochondrial and peroxisomal fission. Promotes the recruitment and association of the fission mediator dynamin-related protein 1 (DNM1L) to the mitochondrial surface.</text>
</comment>
<feature type="domain" description="Mff-like" evidence="10">
    <location>
        <begin position="134"/>
        <end position="171"/>
    </location>
</feature>
<evidence type="ECO:0000313" key="11">
    <source>
        <dbReference type="EMBL" id="PVD32453.1"/>
    </source>
</evidence>
<evidence type="ECO:0000256" key="7">
    <source>
        <dbReference type="ARBA" id="ARBA00023136"/>
    </source>
</evidence>
<evidence type="ECO:0000256" key="2">
    <source>
        <dbReference type="ARBA" id="ARBA00022692"/>
    </source>
</evidence>
<keyword evidence="8 9" id="KW-0576">Peroxisome</keyword>
<evidence type="ECO:0000256" key="9">
    <source>
        <dbReference type="RuleBase" id="RU368040"/>
    </source>
</evidence>
<evidence type="ECO:0000313" key="12">
    <source>
        <dbReference type="Proteomes" id="UP000245119"/>
    </source>
</evidence>
<dbReference type="InterPro" id="IPR039433">
    <property type="entry name" value="Mff-like_dom"/>
</dbReference>
<evidence type="ECO:0000256" key="5">
    <source>
        <dbReference type="ARBA" id="ARBA00023054"/>
    </source>
</evidence>
<reference evidence="11 12" key="1">
    <citation type="submission" date="2018-04" db="EMBL/GenBank/DDBJ databases">
        <title>The genome of golden apple snail Pomacea canaliculata provides insight into stress tolerance and invasive adaptation.</title>
        <authorList>
            <person name="Liu C."/>
            <person name="Liu B."/>
            <person name="Ren Y."/>
            <person name="Zhang Y."/>
            <person name="Wang H."/>
            <person name="Li S."/>
            <person name="Jiang F."/>
            <person name="Yin L."/>
            <person name="Zhang G."/>
            <person name="Qian W."/>
            <person name="Fan W."/>
        </authorList>
    </citation>
    <scope>NUCLEOTIDE SEQUENCE [LARGE SCALE GENOMIC DNA]</scope>
    <source>
        <strain evidence="11">SZHN2017</strain>
        <tissue evidence="11">Muscle</tissue>
    </source>
</reference>
<comment type="similarity">
    <text evidence="1 9">Belongs to the Tango11 family.</text>
</comment>
<evidence type="ECO:0000256" key="8">
    <source>
        <dbReference type="ARBA" id="ARBA00023140"/>
    </source>
</evidence>
<name>A0A2T7PGA8_POMCA</name>
<protein>
    <recommendedName>
        <fullName evidence="9">Mitochondrial fission factor</fullName>
    </recommendedName>
</protein>
<dbReference type="OrthoDB" id="5986838at2759"/>
<organism evidence="11 12">
    <name type="scientific">Pomacea canaliculata</name>
    <name type="common">Golden apple snail</name>
    <dbReference type="NCBI Taxonomy" id="400727"/>
    <lineage>
        <taxon>Eukaryota</taxon>
        <taxon>Metazoa</taxon>
        <taxon>Spiralia</taxon>
        <taxon>Lophotrochozoa</taxon>
        <taxon>Mollusca</taxon>
        <taxon>Gastropoda</taxon>
        <taxon>Caenogastropoda</taxon>
        <taxon>Architaenioglossa</taxon>
        <taxon>Ampullarioidea</taxon>
        <taxon>Ampullariidae</taxon>
        <taxon>Pomacea</taxon>
    </lineage>
</organism>
<dbReference type="InterPro" id="IPR008518">
    <property type="entry name" value="Mff/Tango-11"/>
</dbReference>
<proteinExistence type="inferred from homology"/>
<keyword evidence="6 9" id="KW-0496">Mitochondrion</keyword>
<keyword evidence="7" id="KW-0472">Membrane</keyword>
<dbReference type="GO" id="GO:0005741">
    <property type="term" value="C:mitochondrial outer membrane"/>
    <property type="evidence" value="ECO:0007669"/>
    <property type="project" value="UniProtKB-SubCell"/>
</dbReference>
<evidence type="ECO:0000256" key="4">
    <source>
        <dbReference type="ARBA" id="ARBA00022989"/>
    </source>
</evidence>
<keyword evidence="4" id="KW-1133">Transmembrane helix</keyword>
<keyword evidence="3 9" id="KW-1000">Mitochondrion outer membrane</keyword>
<dbReference type="AlphaFoldDB" id="A0A2T7PGA8"/>
<evidence type="ECO:0000256" key="3">
    <source>
        <dbReference type="ARBA" id="ARBA00022787"/>
    </source>
</evidence>
<evidence type="ECO:0000256" key="6">
    <source>
        <dbReference type="ARBA" id="ARBA00023128"/>
    </source>
</evidence>
<dbReference type="PANTHER" id="PTHR16501">
    <property type="entry name" value="TRANSPORT AND GOLGI ORGANIZATION PROTEIN 11"/>
    <property type="match status" value="1"/>
</dbReference>
<comment type="caution">
    <text evidence="11">The sequence shown here is derived from an EMBL/GenBank/DDBJ whole genome shotgun (WGS) entry which is preliminary data.</text>
</comment>